<evidence type="ECO:0000256" key="1">
    <source>
        <dbReference type="SAM" id="MobiDB-lite"/>
    </source>
</evidence>
<reference evidence="3" key="1">
    <citation type="journal article" date="2019" name="Mol. Biol. Evol.">
        <title>Blast fungal genomes show frequent chromosomal changes, gene gains and losses, and effector gene turnover.</title>
        <authorList>
            <person name="Gomez Luciano L.B."/>
            <person name="Jason Tsai I."/>
            <person name="Chuma I."/>
            <person name="Tosa Y."/>
            <person name="Chen Y.H."/>
            <person name="Li J.Y."/>
            <person name="Li M.Y."/>
            <person name="Jade Lu M.Y."/>
            <person name="Nakayashiki H."/>
            <person name="Li W.H."/>
        </authorList>
    </citation>
    <scope>NUCLEOTIDE SEQUENCE</scope>
    <source>
        <strain evidence="3">NI907</strain>
    </source>
</reference>
<feature type="compositionally biased region" description="Basic and acidic residues" evidence="1">
    <location>
        <begin position="37"/>
        <end position="49"/>
    </location>
</feature>
<evidence type="ECO:0000313" key="3">
    <source>
        <dbReference type="RefSeq" id="XP_030986704.1"/>
    </source>
</evidence>
<feature type="region of interest" description="Disordered" evidence="1">
    <location>
        <begin position="19"/>
        <end position="50"/>
    </location>
</feature>
<name>A0A6P8BI25_PYRGI</name>
<feature type="region of interest" description="Disordered" evidence="1">
    <location>
        <begin position="199"/>
        <end position="255"/>
    </location>
</feature>
<sequence>MSDCRISVWSDPYCQKNKARNSGTAFPAATRQSRYSHTAENHKTGRRETPVPIIPSSFGECYSAGISSLERAVLNLSSPTLNHPLLPGALALQVLGRRTSWTRSATKGIVLHERPAGPALLRLSARDGPPPCCGVTVVGGGGPRRQPQRGSLGVRRANLTEWAARRRVDGRHLPGFRVGEIRVFDESVTAVAAAAVETEESLHVTKNPTGGPKSTRHNEQQQLKTAATTTKPRRLSNPPREGTSRNDRTSRAGTWLATARLTVNPPAEAAEHSVSEKVRVRVWKPLVAGQG</sequence>
<dbReference type="GeneID" id="41955968"/>
<dbReference type="AlphaFoldDB" id="A0A6P8BI25"/>
<feature type="compositionally biased region" description="Polar residues" evidence="1">
    <location>
        <begin position="20"/>
        <end position="36"/>
    </location>
</feature>
<proteinExistence type="predicted"/>
<dbReference type="KEGG" id="pgri:PgNI_00977"/>
<protein>
    <submittedName>
        <fullName evidence="3">Uncharacterized protein</fullName>
    </submittedName>
</protein>
<dbReference type="Proteomes" id="UP000515153">
    <property type="component" value="Unplaced"/>
</dbReference>
<organism evidence="2 3">
    <name type="scientific">Pyricularia grisea</name>
    <name type="common">Crabgrass-specific blast fungus</name>
    <name type="synonym">Magnaporthe grisea</name>
    <dbReference type="NCBI Taxonomy" id="148305"/>
    <lineage>
        <taxon>Eukaryota</taxon>
        <taxon>Fungi</taxon>
        <taxon>Dikarya</taxon>
        <taxon>Ascomycota</taxon>
        <taxon>Pezizomycotina</taxon>
        <taxon>Sordariomycetes</taxon>
        <taxon>Sordariomycetidae</taxon>
        <taxon>Magnaporthales</taxon>
        <taxon>Pyriculariaceae</taxon>
        <taxon>Pyricularia</taxon>
    </lineage>
</organism>
<reference evidence="3" key="3">
    <citation type="submission" date="2025-08" db="UniProtKB">
        <authorList>
            <consortium name="RefSeq"/>
        </authorList>
    </citation>
    <scope>IDENTIFICATION</scope>
    <source>
        <strain evidence="3">NI907</strain>
    </source>
</reference>
<evidence type="ECO:0000313" key="2">
    <source>
        <dbReference type="Proteomes" id="UP000515153"/>
    </source>
</evidence>
<reference evidence="3" key="2">
    <citation type="submission" date="2019-10" db="EMBL/GenBank/DDBJ databases">
        <authorList>
            <consortium name="NCBI Genome Project"/>
        </authorList>
    </citation>
    <scope>NUCLEOTIDE SEQUENCE</scope>
    <source>
        <strain evidence="3">NI907</strain>
    </source>
</reference>
<accession>A0A6P8BI25</accession>
<keyword evidence="2" id="KW-1185">Reference proteome</keyword>
<dbReference type="RefSeq" id="XP_030986704.1">
    <property type="nucleotide sequence ID" value="XM_031121054.1"/>
</dbReference>
<gene>
    <name evidence="3" type="ORF">PgNI_00977</name>
</gene>